<proteinExistence type="predicted"/>
<name>A0A5D0CSI0_9BACL</name>
<evidence type="ECO:0000313" key="1">
    <source>
        <dbReference type="EMBL" id="TYA11767.1"/>
    </source>
</evidence>
<dbReference type="EMBL" id="VSDO01000004">
    <property type="protein sequence ID" value="TYA11767.1"/>
    <property type="molecule type" value="Genomic_DNA"/>
</dbReference>
<organism evidence="1 2">
    <name type="scientific">Paenibacillus faecis</name>
    <dbReference type="NCBI Taxonomy" id="862114"/>
    <lineage>
        <taxon>Bacteria</taxon>
        <taxon>Bacillati</taxon>
        <taxon>Bacillota</taxon>
        <taxon>Bacilli</taxon>
        <taxon>Bacillales</taxon>
        <taxon>Paenibacillaceae</taxon>
        <taxon>Paenibacillus</taxon>
    </lineage>
</organism>
<sequence>MAAAVLILTSITAYAGGYFVHIKNKEGEIILSVMEPQNYPVSAYEQKRREEAEAELKKILKPGQQAVYYIKDKRLPTSADSRVLYYYYEPIRHRSYADLAKDIEATGAPLLPEPSYVPEGYVLDHGLIQIQNTPLPNTPEYEKLWGELKERSLKSDEEAGLFYKIVPWSEPASTVLEYRKGERLLRMIAFARTKGSAVQVPSKQAVKLTVKGKEMILSSTSAEDSRKLSWLSESETVFYMISDDPQDPLSEEEFIQIAEGMIREEVK</sequence>
<dbReference type="OrthoDB" id="2662982at2"/>
<dbReference type="Proteomes" id="UP000325218">
    <property type="component" value="Unassembled WGS sequence"/>
</dbReference>
<evidence type="ECO:0000313" key="2">
    <source>
        <dbReference type="Proteomes" id="UP000325218"/>
    </source>
</evidence>
<keyword evidence="2" id="KW-1185">Reference proteome</keyword>
<protein>
    <recommendedName>
        <fullName evidence="3">DUF4367 domain-containing protein</fullName>
    </recommendedName>
</protein>
<evidence type="ECO:0008006" key="3">
    <source>
        <dbReference type="Google" id="ProtNLM"/>
    </source>
</evidence>
<dbReference type="AlphaFoldDB" id="A0A5D0CSI0"/>
<accession>A0A5D0CSI0</accession>
<gene>
    <name evidence="1" type="ORF">FRY98_20485</name>
</gene>
<reference evidence="1 2" key="1">
    <citation type="submission" date="2019-08" db="EMBL/GenBank/DDBJ databases">
        <title>Genome sequencing of Paenibacillus faecis DSM 23593(T).</title>
        <authorList>
            <person name="Kook J.-K."/>
            <person name="Park S.-N."/>
            <person name="Lim Y.K."/>
        </authorList>
    </citation>
    <scope>NUCLEOTIDE SEQUENCE [LARGE SCALE GENOMIC DNA]</scope>
    <source>
        <strain evidence="1 2">DSM 23593</strain>
    </source>
</reference>
<comment type="caution">
    <text evidence="1">The sequence shown here is derived from an EMBL/GenBank/DDBJ whole genome shotgun (WGS) entry which is preliminary data.</text>
</comment>